<accession>A0A5B7F6R6</accession>
<evidence type="ECO:0000313" key="2">
    <source>
        <dbReference type="EMBL" id="MPC42821.1"/>
    </source>
</evidence>
<gene>
    <name evidence="2" type="ORF">E2C01_036452</name>
</gene>
<protein>
    <submittedName>
        <fullName evidence="2">Uncharacterized protein</fullName>
    </submittedName>
</protein>
<dbReference type="AlphaFoldDB" id="A0A5B7F6R6"/>
<name>A0A5B7F6R6_PORTR</name>
<dbReference type="Proteomes" id="UP000324222">
    <property type="component" value="Unassembled WGS sequence"/>
</dbReference>
<feature type="region of interest" description="Disordered" evidence="1">
    <location>
        <begin position="1"/>
        <end position="58"/>
    </location>
</feature>
<sequence>MEALHNQTLNKEQQQSVCKKKHKTPTLRVSSSSHTLKALKSPPARRGDGRKINNSSVSMSECTPQLRLHLAAQEAQVHEVKILSVLV</sequence>
<reference evidence="2 3" key="1">
    <citation type="submission" date="2019-05" db="EMBL/GenBank/DDBJ databases">
        <title>Another draft genome of Portunus trituberculatus and its Hox gene families provides insights of decapod evolution.</title>
        <authorList>
            <person name="Jeong J.-H."/>
            <person name="Song I."/>
            <person name="Kim S."/>
            <person name="Choi T."/>
            <person name="Kim D."/>
            <person name="Ryu S."/>
            <person name="Kim W."/>
        </authorList>
    </citation>
    <scope>NUCLEOTIDE SEQUENCE [LARGE SCALE GENOMIC DNA]</scope>
    <source>
        <tissue evidence="2">Muscle</tissue>
    </source>
</reference>
<organism evidence="2 3">
    <name type="scientific">Portunus trituberculatus</name>
    <name type="common">Swimming crab</name>
    <name type="synonym">Neptunus trituberculatus</name>
    <dbReference type="NCBI Taxonomy" id="210409"/>
    <lineage>
        <taxon>Eukaryota</taxon>
        <taxon>Metazoa</taxon>
        <taxon>Ecdysozoa</taxon>
        <taxon>Arthropoda</taxon>
        <taxon>Crustacea</taxon>
        <taxon>Multicrustacea</taxon>
        <taxon>Malacostraca</taxon>
        <taxon>Eumalacostraca</taxon>
        <taxon>Eucarida</taxon>
        <taxon>Decapoda</taxon>
        <taxon>Pleocyemata</taxon>
        <taxon>Brachyura</taxon>
        <taxon>Eubrachyura</taxon>
        <taxon>Portunoidea</taxon>
        <taxon>Portunidae</taxon>
        <taxon>Portuninae</taxon>
        <taxon>Portunus</taxon>
    </lineage>
</organism>
<comment type="caution">
    <text evidence="2">The sequence shown here is derived from an EMBL/GenBank/DDBJ whole genome shotgun (WGS) entry which is preliminary data.</text>
</comment>
<keyword evidence="3" id="KW-1185">Reference proteome</keyword>
<evidence type="ECO:0000313" key="3">
    <source>
        <dbReference type="Proteomes" id="UP000324222"/>
    </source>
</evidence>
<feature type="compositionally biased region" description="Polar residues" evidence="1">
    <location>
        <begin position="1"/>
        <end position="17"/>
    </location>
</feature>
<dbReference type="EMBL" id="VSRR010005582">
    <property type="protein sequence ID" value="MPC42821.1"/>
    <property type="molecule type" value="Genomic_DNA"/>
</dbReference>
<evidence type="ECO:0000256" key="1">
    <source>
        <dbReference type="SAM" id="MobiDB-lite"/>
    </source>
</evidence>
<proteinExistence type="predicted"/>